<dbReference type="PANTHER" id="PTHR42682:SF4">
    <property type="entry name" value="NADH-UBIQUINONE_PLASTOQUINONE"/>
    <property type="match status" value="1"/>
</dbReference>
<dbReference type="OrthoDB" id="9768329at2"/>
<evidence type="ECO:0000256" key="2">
    <source>
        <dbReference type="ARBA" id="ARBA00022475"/>
    </source>
</evidence>
<keyword evidence="3 7" id="KW-0812">Transmembrane</keyword>
<keyword evidence="6 8" id="KW-0472">Membrane</keyword>
<feature type="transmembrane region" description="Helical" evidence="8">
    <location>
        <begin position="407"/>
        <end position="426"/>
    </location>
</feature>
<dbReference type="GO" id="GO:0016491">
    <property type="term" value="F:oxidoreductase activity"/>
    <property type="evidence" value="ECO:0007669"/>
    <property type="project" value="UniProtKB-KW"/>
</dbReference>
<comment type="subcellular location">
    <subcellularLocation>
        <location evidence="1">Cell membrane</location>
        <topology evidence="1">Multi-pass membrane protein</topology>
    </subcellularLocation>
    <subcellularLocation>
        <location evidence="7">Membrane</location>
        <topology evidence="7">Multi-pass membrane protein</topology>
    </subcellularLocation>
</comment>
<evidence type="ECO:0000256" key="1">
    <source>
        <dbReference type="ARBA" id="ARBA00004651"/>
    </source>
</evidence>
<sequence length="450" mass="51451">MSFLVILPFVLGFLFSLFVPIDFFYRVDWFLFGLEFRVDYISKQFLLFTSFIWLISAVYAMVSIKENKKSYFFWFIFTYIGNLFLCISFDVISFYLFFSLMSLSSFGLILHNRSNEAKNAAFVYIKYAIFGEVLIFFGIINLVFTFGSFNFSNFINADISYSHLLILIGFGIKIGMFLLHSWLPLAHSNAPASASAVLSAVMLKAGILGWFRFFNSSLEYGEFLPYCLMTLGILGIFIGFYGLFQDKIKAVLAYSSISQMGFVVLMFGVAIYDTKNYDLILIAILFFITHHAFNKAAIFLLANEISKNGLNKLNLFIFFITSFSLIGLPFTSGAMAKDLLKSEVDLFFVLIILTIGSIITSILMIRFYLLSKKYEIKNQSFNNSVLILPLIFVSVFLAYILDFNFSFSIWQILPLFIAIIFFVVIYKKGLGIKVLPQGDILSLISFKKRD</sequence>
<feature type="transmembrane region" description="Helical" evidence="8">
    <location>
        <begin position="44"/>
        <end position="64"/>
    </location>
</feature>
<feature type="transmembrane region" description="Helical" evidence="8">
    <location>
        <begin position="124"/>
        <end position="147"/>
    </location>
</feature>
<feature type="transmembrane region" description="Helical" evidence="8">
    <location>
        <begin position="191"/>
        <end position="211"/>
    </location>
</feature>
<dbReference type="InterPro" id="IPR003918">
    <property type="entry name" value="NADH_UbQ_OxRdtase"/>
</dbReference>
<evidence type="ECO:0000259" key="9">
    <source>
        <dbReference type="Pfam" id="PF00361"/>
    </source>
</evidence>
<protein>
    <recommendedName>
        <fullName evidence="9">NADH:quinone oxidoreductase/Mrp antiporter transmembrane domain-containing protein</fullName>
    </recommendedName>
</protein>
<name>A0A4Q0ZI87_9BACT</name>
<feature type="transmembrane region" description="Helical" evidence="8">
    <location>
        <begin position="279"/>
        <end position="301"/>
    </location>
</feature>
<keyword evidence="5" id="KW-0560">Oxidoreductase</keyword>
<evidence type="ECO:0000256" key="6">
    <source>
        <dbReference type="ARBA" id="ARBA00023136"/>
    </source>
</evidence>
<dbReference type="GO" id="GO:0008137">
    <property type="term" value="F:NADH dehydrogenase (ubiquinone) activity"/>
    <property type="evidence" value="ECO:0007669"/>
    <property type="project" value="InterPro"/>
</dbReference>
<dbReference type="GO" id="GO:0042773">
    <property type="term" value="P:ATP synthesis coupled electron transport"/>
    <property type="evidence" value="ECO:0007669"/>
    <property type="project" value="InterPro"/>
</dbReference>
<feature type="transmembrane region" description="Helical" evidence="8">
    <location>
        <begin position="159"/>
        <end position="179"/>
    </location>
</feature>
<feature type="transmembrane region" description="Helical" evidence="8">
    <location>
        <begin position="313"/>
        <end position="334"/>
    </location>
</feature>
<dbReference type="Proteomes" id="UP000290870">
    <property type="component" value="Unassembled WGS sequence"/>
</dbReference>
<dbReference type="PRINTS" id="PR01437">
    <property type="entry name" value="NUOXDRDTASE4"/>
</dbReference>
<evidence type="ECO:0000256" key="3">
    <source>
        <dbReference type="ARBA" id="ARBA00022692"/>
    </source>
</evidence>
<evidence type="ECO:0000256" key="8">
    <source>
        <dbReference type="SAM" id="Phobius"/>
    </source>
</evidence>
<feature type="transmembrane region" description="Helical" evidence="8">
    <location>
        <begin position="95"/>
        <end position="112"/>
    </location>
</feature>
<feature type="transmembrane region" description="Helical" evidence="8">
    <location>
        <begin position="346"/>
        <end position="369"/>
    </location>
</feature>
<feature type="transmembrane region" description="Helical" evidence="8">
    <location>
        <begin position="71"/>
        <end position="89"/>
    </location>
</feature>
<gene>
    <name evidence="10" type="ORF">CRU90_01065</name>
</gene>
<dbReference type="RefSeq" id="WP_128985415.1">
    <property type="nucleotide sequence ID" value="NZ_PDJZ01000001.1"/>
</dbReference>
<feature type="transmembrane region" description="Helical" evidence="8">
    <location>
        <begin position="251"/>
        <end position="273"/>
    </location>
</feature>
<proteinExistence type="predicted"/>
<feature type="transmembrane region" description="Helical" evidence="8">
    <location>
        <begin position="381"/>
        <end position="401"/>
    </location>
</feature>
<evidence type="ECO:0000313" key="11">
    <source>
        <dbReference type="Proteomes" id="UP000290870"/>
    </source>
</evidence>
<dbReference type="AlphaFoldDB" id="A0A4Q0ZI87"/>
<evidence type="ECO:0000256" key="7">
    <source>
        <dbReference type="RuleBase" id="RU000320"/>
    </source>
</evidence>
<keyword evidence="4 8" id="KW-1133">Transmembrane helix</keyword>
<comment type="caution">
    <text evidence="10">The sequence shown here is derived from an EMBL/GenBank/DDBJ whole genome shotgun (WGS) entry which is preliminary data.</text>
</comment>
<evidence type="ECO:0000313" key="10">
    <source>
        <dbReference type="EMBL" id="RXJ85882.1"/>
    </source>
</evidence>
<organism evidence="10 11">
    <name type="scientific">Arcobacter cloacae</name>
    <dbReference type="NCBI Taxonomy" id="1054034"/>
    <lineage>
        <taxon>Bacteria</taxon>
        <taxon>Pseudomonadati</taxon>
        <taxon>Campylobacterota</taxon>
        <taxon>Epsilonproteobacteria</taxon>
        <taxon>Campylobacterales</taxon>
        <taxon>Arcobacteraceae</taxon>
        <taxon>Arcobacter</taxon>
    </lineage>
</organism>
<feature type="transmembrane region" description="Helical" evidence="8">
    <location>
        <begin position="223"/>
        <end position="244"/>
    </location>
</feature>
<accession>A0A4Q0ZI87</accession>
<dbReference type="InterPro" id="IPR001750">
    <property type="entry name" value="ND/Mrp_TM"/>
</dbReference>
<dbReference type="InterPro" id="IPR052175">
    <property type="entry name" value="ComplexI-like_HydComp"/>
</dbReference>
<evidence type="ECO:0000256" key="5">
    <source>
        <dbReference type="ARBA" id="ARBA00023002"/>
    </source>
</evidence>
<feature type="domain" description="NADH:quinone oxidoreductase/Mrp antiporter transmembrane" evidence="9">
    <location>
        <begin position="89"/>
        <end position="359"/>
    </location>
</feature>
<dbReference type="GO" id="GO:0005886">
    <property type="term" value="C:plasma membrane"/>
    <property type="evidence" value="ECO:0007669"/>
    <property type="project" value="UniProtKB-SubCell"/>
</dbReference>
<keyword evidence="2" id="KW-1003">Cell membrane</keyword>
<dbReference type="Pfam" id="PF00361">
    <property type="entry name" value="Proton_antipo_M"/>
    <property type="match status" value="1"/>
</dbReference>
<dbReference type="EMBL" id="PDJZ01000001">
    <property type="protein sequence ID" value="RXJ85882.1"/>
    <property type="molecule type" value="Genomic_DNA"/>
</dbReference>
<dbReference type="PANTHER" id="PTHR42682">
    <property type="entry name" value="HYDROGENASE-4 COMPONENT F"/>
    <property type="match status" value="1"/>
</dbReference>
<reference evidence="10 11" key="1">
    <citation type="submission" date="2017-10" db="EMBL/GenBank/DDBJ databases">
        <title>Genomics of the genus Arcobacter.</title>
        <authorList>
            <person name="Perez-Cataluna A."/>
            <person name="Figueras M.J."/>
        </authorList>
    </citation>
    <scope>NUCLEOTIDE SEQUENCE [LARGE SCALE GENOMIC DNA]</scope>
    <source>
        <strain evidence="10 11">F26</strain>
    </source>
</reference>
<evidence type="ECO:0000256" key="4">
    <source>
        <dbReference type="ARBA" id="ARBA00022989"/>
    </source>
</evidence>